<gene>
    <name evidence="2" type="ORF">SNAT2548_LOCUS34873</name>
</gene>
<feature type="region of interest" description="Disordered" evidence="1">
    <location>
        <begin position="176"/>
        <end position="215"/>
    </location>
</feature>
<protein>
    <submittedName>
        <fullName evidence="2">Uncharacterized protein</fullName>
    </submittedName>
</protein>
<name>A0A812VBK7_9DINO</name>
<organism evidence="2 3">
    <name type="scientific">Symbiodinium natans</name>
    <dbReference type="NCBI Taxonomy" id="878477"/>
    <lineage>
        <taxon>Eukaryota</taxon>
        <taxon>Sar</taxon>
        <taxon>Alveolata</taxon>
        <taxon>Dinophyceae</taxon>
        <taxon>Suessiales</taxon>
        <taxon>Symbiodiniaceae</taxon>
        <taxon>Symbiodinium</taxon>
    </lineage>
</organism>
<evidence type="ECO:0000313" key="3">
    <source>
        <dbReference type="Proteomes" id="UP000604046"/>
    </source>
</evidence>
<evidence type="ECO:0000256" key="1">
    <source>
        <dbReference type="SAM" id="MobiDB-lite"/>
    </source>
</evidence>
<keyword evidence="3" id="KW-1185">Reference proteome</keyword>
<accession>A0A812VBK7</accession>
<dbReference type="OrthoDB" id="424116at2759"/>
<proteinExistence type="predicted"/>
<feature type="compositionally biased region" description="Polar residues" evidence="1">
    <location>
        <begin position="182"/>
        <end position="192"/>
    </location>
</feature>
<comment type="caution">
    <text evidence="2">The sequence shown here is derived from an EMBL/GenBank/DDBJ whole genome shotgun (WGS) entry which is preliminary data.</text>
</comment>
<dbReference type="EMBL" id="CAJNDS010002834">
    <property type="protein sequence ID" value="CAE7613287.1"/>
    <property type="molecule type" value="Genomic_DNA"/>
</dbReference>
<dbReference type="Proteomes" id="UP000604046">
    <property type="component" value="Unassembled WGS sequence"/>
</dbReference>
<reference evidence="2" key="1">
    <citation type="submission" date="2021-02" db="EMBL/GenBank/DDBJ databases">
        <authorList>
            <person name="Dougan E. K."/>
            <person name="Rhodes N."/>
            <person name="Thang M."/>
            <person name="Chan C."/>
        </authorList>
    </citation>
    <scope>NUCLEOTIDE SEQUENCE</scope>
</reference>
<dbReference type="AlphaFoldDB" id="A0A812VBK7"/>
<evidence type="ECO:0000313" key="2">
    <source>
        <dbReference type="EMBL" id="CAE7613287.1"/>
    </source>
</evidence>
<sequence>MLYAISEAERNLADRTAACNALRNLVMKLLSCIGSLELSWPTVGLEGGSHWTFVAVGLDLVVDCSTLWTTEFEETHVQDAWLSDLRNASKPWVRTPLTNATLDQLLCFALDPMHQRGLKSSLRPGALTVLSQIAFVLDDAVTAMAGSNERPPRSSFYKKFTALALMEKRDIANRMFNGEDSGCSSEPVSSKTQMERRDMGAQQLQNKDQTSEKAC</sequence>